<gene>
    <name evidence="1" type="ORF">NTEN_LOCUS15913</name>
</gene>
<dbReference type="AlphaFoldDB" id="A0A6H5H2J4"/>
<protein>
    <submittedName>
        <fullName evidence="1">Uncharacterized protein</fullName>
    </submittedName>
</protein>
<dbReference type="EMBL" id="CADCXU010023453">
    <property type="protein sequence ID" value="CAB0010920.1"/>
    <property type="molecule type" value="Genomic_DNA"/>
</dbReference>
<dbReference type="Proteomes" id="UP000479000">
    <property type="component" value="Unassembled WGS sequence"/>
</dbReference>
<keyword evidence="2" id="KW-1185">Reference proteome</keyword>
<reference evidence="1 2" key="1">
    <citation type="submission" date="2020-02" db="EMBL/GenBank/DDBJ databases">
        <authorList>
            <person name="Ferguson B K."/>
        </authorList>
    </citation>
    <scope>NUCLEOTIDE SEQUENCE [LARGE SCALE GENOMIC DNA]</scope>
</reference>
<sequence>LFNACTKAIAQHIRAVSIIYAKIRAWWRIHVLKLKNAKSMTTIRHVLKVCFRVRGFCWGEGIFFEYSSWRIFRVNSYTRTYGVLFSLPVPEELGLQRWHTRLRWLPMCYTTPT</sequence>
<organism evidence="1 2">
    <name type="scientific">Nesidiocoris tenuis</name>
    <dbReference type="NCBI Taxonomy" id="355587"/>
    <lineage>
        <taxon>Eukaryota</taxon>
        <taxon>Metazoa</taxon>
        <taxon>Ecdysozoa</taxon>
        <taxon>Arthropoda</taxon>
        <taxon>Hexapoda</taxon>
        <taxon>Insecta</taxon>
        <taxon>Pterygota</taxon>
        <taxon>Neoptera</taxon>
        <taxon>Paraneoptera</taxon>
        <taxon>Hemiptera</taxon>
        <taxon>Heteroptera</taxon>
        <taxon>Panheteroptera</taxon>
        <taxon>Cimicomorpha</taxon>
        <taxon>Miridae</taxon>
        <taxon>Dicyphina</taxon>
        <taxon>Nesidiocoris</taxon>
    </lineage>
</organism>
<evidence type="ECO:0000313" key="1">
    <source>
        <dbReference type="EMBL" id="CAB0010920.1"/>
    </source>
</evidence>
<proteinExistence type="predicted"/>
<feature type="non-terminal residue" evidence="1">
    <location>
        <position position="1"/>
    </location>
</feature>
<evidence type="ECO:0000313" key="2">
    <source>
        <dbReference type="Proteomes" id="UP000479000"/>
    </source>
</evidence>
<accession>A0A6H5H2J4</accession>
<name>A0A6H5H2J4_9HEMI</name>